<protein>
    <submittedName>
        <fullName evidence="1">Uncharacterized protein</fullName>
    </submittedName>
</protein>
<sequence length="118" mass="13246">MTLKQQTLYLPKTNVAFPSPSGNSACNKIKWNSNEKVFSCVQRRNIECGLPAPHAFNPGFYSRRKQYSKAHIEEDLYCSGNTIMLVRGSKNNKSASLVGKEDFIPGIYGNSTFSRQVH</sequence>
<accession>A0AA35VWM5</accession>
<dbReference type="Proteomes" id="UP001178461">
    <property type="component" value="Unassembled WGS sequence"/>
</dbReference>
<evidence type="ECO:0000313" key="2">
    <source>
        <dbReference type="Proteomes" id="UP001178461"/>
    </source>
</evidence>
<gene>
    <name evidence="1" type="ORF">PODLI_1B014284</name>
</gene>
<evidence type="ECO:0000313" key="1">
    <source>
        <dbReference type="EMBL" id="CAI7935347.1"/>
    </source>
</evidence>
<proteinExistence type="predicted"/>
<organism evidence="1 2">
    <name type="scientific">Podarcis lilfordi</name>
    <name type="common">Lilford's wall lizard</name>
    <dbReference type="NCBI Taxonomy" id="74358"/>
    <lineage>
        <taxon>Eukaryota</taxon>
        <taxon>Metazoa</taxon>
        <taxon>Chordata</taxon>
        <taxon>Craniata</taxon>
        <taxon>Vertebrata</taxon>
        <taxon>Euteleostomi</taxon>
        <taxon>Lepidosauria</taxon>
        <taxon>Squamata</taxon>
        <taxon>Bifurcata</taxon>
        <taxon>Unidentata</taxon>
        <taxon>Episquamata</taxon>
        <taxon>Laterata</taxon>
        <taxon>Lacertibaenia</taxon>
        <taxon>Lacertidae</taxon>
        <taxon>Podarcis</taxon>
    </lineage>
</organism>
<reference evidence="1" key="1">
    <citation type="submission" date="2022-12" db="EMBL/GenBank/DDBJ databases">
        <authorList>
            <person name="Alioto T."/>
            <person name="Alioto T."/>
            <person name="Gomez Garrido J."/>
        </authorList>
    </citation>
    <scope>NUCLEOTIDE SEQUENCE</scope>
</reference>
<keyword evidence="2" id="KW-1185">Reference proteome</keyword>
<dbReference type="AlphaFoldDB" id="A0AA35VWM5"/>
<dbReference type="EMBL" id="CANTUW010000285">
    <property type="protein sequence ID" value="CAI7935347.1"/>
    <property type="molecule type" value="Genomic_DNA"/>
</dbReference>
<name>A0AA35VWM5_9SAUR</name>
<comment type="caution">
    <text evidence="1">The sequence shown here is derived from an EMBL/GenBank/DDBJ whole genome shotgun (WGS) entry which is preliminary data.</text>
</comment>